<dbReference type="EMBL" id="BAAAQD010000029">
    <property type="protein sequence ID" value="GAA1560692.1"/>
    <property type="molecule type" value="Genomic_DNA"/>
</dbReference>
<dbReference type="RefSeq" id="WP_344511831.1">
    <property type="nucleotide sequence ID" value="NZ_BAAAQD010000029.1"/>
</dbReference>
<protein>
    <submittedName>
        <fullName evidence="3">MoxR family ATPase</fullName>
    </submittedName>
</protein>
<organism evidence="3 4">
    <name type="scientific">Dactylosporangium maewongense</name>
    <dbReference type="NCBI Taxonomy" id="634393"/>
    <lineage>
        <taxon>Bacteria</taxon>
        <taxon>Bacillati</taxon>
        <taxon>Actinomycetota</taxon>
        <taxon>Actinomycetes</taxon>
        <taxon>Micromonosporales</taxon>
        <taxon>Micromonosporaceae</taxon>
        <taxon>Dactylosporangium</taxon>
    </lineage>
</organism>
<dbReference type="InterPro" id="IPR050764">
    <property type="entry name" value="CbbQ/NirQ/NorQ/GpvN"/>
</dbReference>
<comment type="caution">
    <text evidence="3">The sequence shown here is derived from an EMBL/GenBank/DDBJ whole genome shotgun (WGS) entry which is preliminary data.</text>
</comment>
<dbReference type="InterPro" id="IPR027417">
    <property type="entry name" value="P-loop_NTPase"/>
</dbReference>
<accession>A0ABP4NEU1</accession>
<evidence type="ECO:0000259" key="2">
    <source>
        <dbReference type="Pfam" id="PF17863"/>
    </source>
</evidence>
<feature type="domain" description="ChlI/MoxR AAA lid" evidence="2">
    <location>
        <begin position="236"/>
        <end position="307"/>
    </location>
</feature>
<dbReference type="Gene3D" id="3.40.50.300">
    <property type="entry name" value="P-loop containing nucleotide triphosphate hydrolases"/>
    <property type="match status" value="1"/>
</dbReference>
<evidence type="ECO:0000313" key="3">
    <source>
        <dbReference type="EMBL" id="GAA1560692.1"/>
    </source>
</evidence>
<dbReference type="Pfam" id="PF17863">
    <property type="entry name" value="AAA_lid_2"/>
    <property type="match status" value="1"/>
</dbReference>
<sequence>MVADLLWLQRSFDIAHAAIEAFVKGKSEAVESALICVFAGGHLLIEDRPGVAKTSLARAIARVFDGAEFQRIQFTPDLLPSDLTGTEIYDESQHAFRFREGPVFTNVLLGDEINRASPKVQSALLQVMAEGRVTVGRQTHSVPTPFCCIATQNPVDFQGTYALPEAQLDRFLMRISIGYPDPLDEIDVITLGVSGRTADDVEPVLAMSDLRRVAGIVQTVEVNDPVKRYIVDIAEATRTSEKLRLGVSPRGCIALATAARVRAATRGREFTAHDDVKALAQEVLGHRILLSDQAELDGATAEQVLATILDTVPVQPAPASRR</sequence>
<dbReference type="Proteomes" id="UP001501470">
    <property type="component" value="Unassembled WGS sequence"/>
</dbReference>
<dbReference type="CDD" id="cd00009">
    <property type="entry name" value="AAA"/>
    <property type="match status" value="1"/>
</dbReference>
<name>A0ABP4NEU1_9ACTN</name>
<dbReference type="InterPro" id="IPR041628">
    <property type="entry name" value="ChlI/MoxR_AAA_lid"/>
</dbReference>
<evidence type="ECO:0000259" key="1">
    <source>
        <dbReference type="Pfam" id="PF07726"/>
    </source>
</evidence>
<dbReference type="SUPFAM" id="SSF52540">
    <property type="entry name" value="P-loop containing nucleoside triphosphate hydrolases"/>
    <property type="match status" value="1"/>
</dbReference>
<dbReference type="Gene3D" id="1.10.8.80">
    <property type="entry name" value="Magnesium chelatase subunit I, C-Terminal domain"/>
    <property type="match status" value="1"/>
</dbReference>
<evidence type="ECO:0000313" key="4">
    <source>
        <dbReference type="Proteomes" id="UP001501470"/>
    </source>
</evidence>
<dbReference type="PANTHER" id="PTHR42759">
    <property type="entry name" value="MOXR FAMILY PROTEIN"/>
    <property type="match status" value="1"/>
</dbReference>
<reference evidence="4" key="1">
    <citation type="journal article" date="2019" name="Int. J. Syst. Evol. Microbiol.">
        <title>The Global Catalogue of Microorganisms (GCM) 10K type strain sequencing project: providing services to taxonomists for standard genome sequencing and annotation.</title>
        <authorList>
            <consortium name="The Broad Institute Genomics Platform"/>
            <consortium name="The Broad Institute Genome Sequencing Center for Infectious Disease"/>
            <person name="Wu L."/>
            <person name="Ma J."/>
        </authorList>
    </citation>
    <scope>NUCLEOTIDE SEQUENCE [LARGE SCALE GENOMIC DNA]</scope>
    <source>
        <strain evidence="4">JCM 15933</strain>
    </source>
</reference>
<dbReference type="Pfam" id="PF07726">
    <property type="entry name" value="AAA_3"/>
    <property type="match status" value="1"/>
</dbReference>
<dbReference type="PANTHER" id="PTHR42759:SF5">
    <property type="entry name" value="METHANOL DEHYDROGENASE REGULATOR"/>
    <property type="match status" value="1"/>
</dbReference>
<gene>
    <name evidence="3" type="ORF">GCM10009827_097490</name>
</gene>
<proteinExistence type="predicted"/>
<feature type="domain" description="ATPase AAA-3" evidence="1">
    <location>
        <begin position="42"/>
        <end position="173"/>
    </location>
</feature>
<dbReference type="InterPro" id="IPR011703">
    <property type="entry name" value="ATPase_AAA-3"/>
</dbReference>
<dbReference type="PIRSF" id="PIRSF002849">
    <property type="entry name" value="AAA_ATPase_chaperone_MoxR_prd"/>
    <property type="match status" value="1"/>
</dbReference>
<keyword evidence="4" id="KW-1185">Reference proteome</keyword>